<name>T1D5S8_9DIPT</name>
<organism evidence="1">
    <name type="scientific">Psorophora albipes</name>
    <dbReference type="NCBI Taxonomy" id="869069"/>
    <lineage>
        <taxon>Eukaryota</taxon>
        <taxon>Metazoa</taxon>
        <taxon>Ecdysozoa</taxon>
        <taxon>Arthropoda</taxon>
        <taxon>Hexapoda</taxon>
        <taxon>Insecta</taxon>
        <taxon>Pterygota</taxon>
        <taxon>Neoptera</taxon>
        <taxon>Endopterygota</taxon>
        <taxon>Diptera</taxon>
        <taxon>Nematocera</taxon>
        <taxon>Culicoidea</taxon>
        <taxon>Culicidae</taxon>
        <taxon>Culicinae</taxon>
        <taxon>Aedini</taxon>
        <taxon>Psorophora</taxon>
    </lineage>
</organism>
<evidence type="ECO:0000313" key="1">
    <source>
        <dbReference type="EMBL" id="JAA94474.1"/>
    </source>
</evidence>
<protein>
    <submittedName>
        <fullName evidence="1">Putative secreted protein</fullName>
    </submittedName>
</protein>
<reference evidence="1" key="1">
    <citation type="journal article" date="2013" name="BMC Genomics">
        <title>A deep insight into the sialotranscriptome of the mosquito, Psorophora albipes.</title>
        <authorList>
            <person name="Chagas A.C."/>
            <person name="Calvo E."/>
            <person name="Rios-Velasquez C.M."/>
            <person name="Pessoa F.A."/>
            <person name="Medeiros J.F."/>
            <person name="Ribeiro J.M."/>
        </authorList>
    </citation>
    <scope>NUCLEOTIDE SEQUENCE</scope>
</reference>
<dbReference type="EMBL" id="GALA01000378">
    <property type="protein sequence ID" value="JAA94474.1"/>
    <property type="molecule type" value="mRNA"/>
</dbReference>
<accession>T1D5S8</accession>
<proteinExistence type="evidence at transcript level"/>
<sequence length="80" mass="9360">MGFWVIFFSRIEKCVRVLWCIFLYAFVLSDSIRGASGQFHRSVVESTILHLTHVRELFLATDLVDFFSREPKILHTLPLC</sequence>
<dbReference type="AlphaFoldDB" id="T1D5S8"/>